<sequence length="360" mass="40549">MKNYLTIALLLITFVAKSQTNGIKIKNVSPEIDENVMPKAKIIVKGHEKNVFKTPEIIQFNYNQTDISILEAELTSITNDLYNNSIDSIPANRYPDSVVVAKMKRMKTIQSELKKFNFKQDSLYAIYVKDYLQYKRFNFLNFGSKRSRALFNIIYEDSKNRFQVLNNTGFTFGNNAGSLYSELVSGNLGIFRVSLGSMISSSSSEDNDIAKEEEAFQRLASYGGNTVLTLEYPLAYIHSRNFQYNLISRFVAKGAADFPEFGTTTDDFAGSISFGLDVYADASLSNNALRFFMNFNTNRIFGTDTYQENLGIENSKFSFGQLSVGLILAENIKLSFVVRSFSSESSLRNKNVILGGQILH</sequence>
<keyword evidence="2" id="KW-1185">Reference proteome</keyword>
<gene>
    <name evidence="1" type="ORF">V8G58_01170</name>
</gene>
<evidence type="ECO:0000313" key="2">
    <source>
        <dbReference type="Proteomes" id="UP001610100"/>
    </source>
</evidence>
<protein>
    <submittedName>
        <fullName evidence="1">Uncharacterized protein</fullName>
    </submittedName>
</protein>
<proteinExistence type="predicted"/>
<comment type="caution">
    <text evidence="1">The sequence shown here is derived from an EMBL/GenBank/DDBJ whole genome shotgun (WGS) entry which is preliminary data.</text>
</comment>
<dbReference type="RefSeq" id="WP_344738799.1">
    <property type="nucleotide sequence ID" value="NZ_BAABAY010000001.1"/>
</dbReference>
<reference evidence="1 2" key="1">
    <citation type="submission" date="2024-02" db="EMBL/GenBank/DDBJ databases">
        <title>A Gaetbulibacter species isolated from tidal flats and genomic insights of their niches.</title>
        <authorList>
            <person name="Ye Y."/>
        </authorList>
    </citation>
    <scope>NUCLEOTIDE SEQUENCE [LARGE SCALE GENOMIC DNA]</scope>
    <source>
        <strain evidence="1 2">KYW382</strain>
    </source>
</reference>
<dbReference type="EMBL" id="JBAWKB010000001">
    <property type="protein sequence ID" value="MFH6770526.1"/>
    <property type="molecule type" value="Genomic_DNA"/>
</dbReference>
<organism evidence="1 2">
    <name type="scientific">Gaetbulibacter aestuarii</name>
    <dbReference type="NCBI Taxonomy" id="1502358"/>
    <lineage>
        <taxon>Bacteria</taxon>
        <taxon>Pseudomonadati</taxon>
        <taxon>Bacteroidota</taxon>
        <taxon>Flavobacteriia</taxon>
        <taxon>Flavobacteriales</taxon>
        <taxon>Flavobacteriaceae</taxon>
        <taxon>Gaetbulibacter</taxon>
    </lineage>
</organism>
<evidence type="ECO:0000313" key="1">
    <source>
        <dbReference type="EMBL" id="MFH6770526.1"/>
    </source>
</evidence>
<name>A0ABW7MUL8_9FLAO</name>
<accession>A0ABW7MUL8</accession>
<dbReference type="Proteomes" id="UP001610100">
    <property type="component" value="Unassembled WGS sequence"/>
</dbReference>